<reference evidence="2" key="1">
    <citation type="journal article" date="2014" name="Int. J. Syst. Evol. Microbiol.">
        <title>Complete genome sequence of Corynebacterium casei LMG S-19264T (=DSM 44701T), isolated from a smear-ripened cheese.</title>
        <authorList>
            <consortium name="US DOE Joint Genome Institute (JGI-PGF)"/>
            <person name="Walter F."/>
            <person name="Albersmeier A."/>
            <person name="Kalinowski J."/>
            <person name="Ruckert C."/>
        </authorList>
    </citation>
    <scope>NUCLEOTIDE SEQUENCE</scope>
    <source>
        <strain evidence="2">JCM 12580</strain>
    </source>
</reference>
<dbReference type="RefSeq" id="WP_188633076.1">
    <property type="nucleotide sequence ID" value="NZ_BMNQ01000030.1"/>
</dbReference>
<sequence length="319" mass="37048">MPQLTIIIPHYHSTASLSRLIGTIPGSETIQIIVIDDHSDSNQQHELARICRHHAHKNLVVHYNEPGKKGAGACRNIGLNHAEGKWILFADADDYFTEGFYDRLQPYFQSSADIIFFKPTSIENDTGNRSDRHLSFVTLIDEVMRAPRSEEAECSLRYKFVVPWSKLMRASFINDYQIQFDEVMSANDVMFSTKAGYHMTTFQVSDDVIYCATTTKGSLTKTLNDDIFNTRLDVFIRQYRFLQTRLSKTAFKKLGLTGRPLLLKAADYGWKKVMTVFLKLKRQKVRLIEPKLFNPVWFFRNAVFVYQRQKRERNYHLKG</sequence>
<proteinExistence type="predicted"/>
<organism evidence="2 3">
    <name type="scientific">Lentibacillus kapialis</name>
    <dbReference type="NCBI Taxonomy" id="340214"/>
    <lineage>
        <taxon>Bacteria</taxon>
        <taxon>Bacillati</taxon>
        <taxon>Bacillota</taxon>
        <taxon>Bacilli</taxon>
        <taxon>Bacillales</taxon>
        <taxon>Bacillaceae</taxon>
        <taxon>Lentibacillus</taxon>
    </lineage>
</organism>
<reference evidence="2" key="2">
    <citation type="submission" date="2020-09" db="EMBL/GenBank/DDBJ databases">
        <authorList>
            <person name="Sun Q."/>
            <person name="Ohkuma M."/>
        </authorList>
    </citation>
    <scope>NUCLEOTIDE SEQUENCE</scope>
    <source>
        <strain evidence="2">JCM 12580</strain>
    </source>
</reference>
<evidence type="ECO:0000259" key="1">
    <source>
        <dbReference type="Pfam" id="PF00535"/>
    </source>
</evidence>
<dbReference type="PANTHER" id="PTHR43685">
    <property type="entry name" value="GLYCOSYLTRANSFERASE"/>
    <property type="match status" value="1"/>
</dbReference>
<dbReference type="PANTHER" id="PTHR43685:SF2">
    <property type="entry name" value="GLYCOSYLTRANSFERASE 2-LIKE DOMAIN-CONTAINING PROTEIN"/>
    <property type="match status" value="1"/>
</dbReference>
<evidence type="ECO:0000313" key="2">
    <source>
        <dbReference type="EMBL" id="GGJ98691.1"/>
    </source>
</evidence>
<dbReference type="InterPro" id="IPR001173">
    <property type="entry name" value="Glyco_trans_2-like"/>
</dbReference>
<name>A0A917PYI3_9BACI</name>
<dbReference type="InterPro" id="IPR050834">
    <property type="entry name" value="Glycosyltransf_2"/>
</dbReference>
<dbReference type="AlphaFoldDB" id="A0A917PYI3"/>
<evidence type="ECO:0000313" key="3">
    <source>
        <dbReference type="Proteomes" id="UP000658382"/>
    </source>
</evidence>
<comment type="caution">
    <text evidence="2">The sequence shown here is derived from an EMBL/GenBank/DDBJ whole genome shotgun (WGS) entry which is preliminary data.</text>
</comment>
<gene>
    <name evidence="2" type="ORF">GCM10007063_21220</name>
</gene>
<dbReference type="Proteomes" id="UP000658382">
    <property type="component" value="Unassembled WGS sequence"/>
</dbReference>
<dbReference type="Gene3D" id="3.90.550.10">
    <property type="entry name" value="Spore Coat Polysaccharide Biosynthesis Protein SpsA, Chain A"/>
    <property type="match status" value="1"/>
</dbReference>
<protein>
    <recommendedName>
        <fullName evidence="1">Glycosyltransferase 2-like domain-containing protein</fullName>
    </recommendedName>
</protein>
<dbReference type="EMBL" id="BMNQ01000030">
    <property type="protein sequence ID" value="GGJ98691.1"/>
    <property type="molecule type" value="Genomic_DNA"/>
</dbReference>
<feature type="domain" description="Glycosyltransferase 2-like" evidence="1">
    <location>
        <begin position="5"/>
        <end position="141"/>
    </location>
</feature>
<dbReference type="SUPFAM" id="SSF53448">
    <property type="entry name" value="Nucleotide-diphospho-sugar transferases"/>
    <property type="match status" value="1"/>
</dbReference>
<accession>A0A917PYI3</accession>
<dbReference type="InterPro" id="IPR029044">
    <property type="entry name" value="Nucleotide-diphossugar_trans"/>
</dbReference>
<keyword evidence="3" id="KW-1185">Reference proteome</keyword>
<dbReference type="CDD" id="cd00761">
    <property type="entry name" value="Glyco_tranf_GTA_type"/>
    <property type="match status" value="1"/>
</dbReference>
<dbReference type="Pfam" id="PF00535">
    <property type="entry name" value="Glycos_transf_2"/>
    <property type="match status" value="1"/>
</dbReference>